<organism evidence="20 21">
    <name type="scientific">Rhynchosporium graminicola</name>
    <dbReference type="NCBI Taxonomy" id="2792576"/>
    <lineage>
        <taxon>Eukaryota</taxon>
        <taxon>Fungi</taxon>
        <taxon>Dikarya</taxon>
        <taxon>Ascomycota</taxon>
        <taxon>Pezizomycotina</taxon>
        <taxon>Leotiomycetes</taxon>
        <taxon>Helotiales</taxon>
        <taxon>Ploettnerulaceae</taxon>
        <taxon>Rhynchosporium</taxon>
    </lineage>
</organism>
<evidence type="ECO:0000256" key="13">
    <source>
        <dbReference type="ARBA" id="ARBA00047652"/>
    </source>
</evidence>
<evidence type="ECO:0000313" key="21">
    <source>
        <dbReference type="Proteomes" id="UP000178129"/>
    </source>
</evidence>
<feature type="compositionally biased region" description="Pro residues" evidence="18">
    <location>
        <begin position="428"/>
        <end position="437"/>
    </location>
</feature>
<dbReference type="InParanoid" id="A0A1E1KCB5"/>
<evidence type="ECO:0000256" key="6">
    <source>
        <dbReference type="ARBA" id="ARBA00022857"/>
    </source>
</evidence>
<dbReference type="GO" id="GO:0006397">
    <property type="term" value="P:mRNA processing"/>
    <property type="evidence" value="ECO:0007669"/>
    <property type="project" value="UniProtKB-KW"/>
</dbReference>
<dbReference type="InterPro" id="IPR013785">
    <property type="entry name" value="Aldolase_TIM"/>
</dbReference>
<dbReference type="AlphaFoldDB" id="A0A1E1KCB5"/>
<dbReference type="PANTHER" id="PTHR11082">
    <property type="entry name" value="TRNA-DIHYDROURIDINE SYNTHASE"/>
    <property type="match status" value="1"/>
</dbReference>
<evidence type="ECO:0000313" key="20">
    <source>
        <dbReference type="EMBL" id="CZS95693.1"/>
    </source>
</evidence>
<comment type="catalytic activity">
    <reaction evidence="13">
        <text>5,6-dihydrouridine(16) in tRNA + NADP(+) = uridine(16) in tRNA + NADPH + H(+)</text>
        <dbReference type="Rhea" id="RHEA:53376"/>
        <dbReference type="Rhea" id="RHEA-COMP:13543"/>
        <dbReference type="Rhea" id="RHEA-COMP:13544"/>
        <dbReference type="ChEBI" id="CHEBI:15378"/>
        <dbReference type="ChEBI" id="CHEBI:57783"/>
        <dbReference type="ChEBI" id="CHEBI:58349"/>
        <dbReference type="ChEBI" id="CHEBI:65315"/>
        <dbReference type="ChEBI" id="CHEBI:74443"/>
        <dbReference type="EC" id="1.3.1.88"/>
    </reaction>
    <physiologicalReaction direction="right-to-left" evidence="13">
        <dbReference type="Rhea" id="RHEA:53378"/>
    </physiologicalReaction>
</comment>
<feature type="region of interest" description="Disordered" evidence="18">
    <location>
        <begin position="631"/>
        <end position="662"/>
    </location>
</feature>
<keyword evidence="4" id="KW-0507">mRNA processing</keyword>
<accession>A0A1E1KCB5</accession>
<evidence type="ECO:0000256" key="5">
    <source>
        <dbReference type="ARBA" id="ARBA00022694"/>
    </source>
</evidence>
<keyword evidence="7" id="KW-0560">Oxidoreductase</keyword>
<feature type="compositionally biased region" description="Basic and acidic residues" evidence="18">
    <location>
        <begin position="631"/>
        <end position="656"/>
    </location>
</feature>
<evidence type="ECO:0000256" key="4">
    <source>
        <dbReference type="ARBA" id="ARBA00022664"/>
    </source>
</evidence>
<dbReference type="PANTHER" id="PTHR11082:SF5">
    <property type="entry name" value="TRNA-DIHYDROURIDINE(16_17) SYNTHASE [NAD(P)(+)]-LIKE"/>
    <property type="match status" value="1"/>
</dbReference>
<dbReference type="CDD" id="cd02801">
    <property type="entry name" value="DUS_like_FMN"/>
    <property type="match status" value="1"/>
</dbReference>
<dbReference type="EC" id="1.3.1.88" evidence="10"/>
<reference evidence="21" key="1">
    <citation type="submission" date="2016-03" db="EMBL/GenBank/DDBJ databases">
        <authorList>
            <person name="Ploux O."/>
        </authorList>
    </citation>
    <scope>NUCLEOTIDE SEQUENCE [LARGE SCALE GENOMIC DNA]</scope>
    <source>
        <strain evidence="21">UK7</strain>
    </source>
</reference>
<keyword evidence="21" id="KW-1185">Reference proteome</keyword>
<comment type="caution">
    <text evidence="20">The sequence shown here is derived from an EMBL/GenBank/DDBJ whole genome shotgun (WGS) entry which is preliminary data.</text>
</comment>
<evidence type="ECO:0000256" key="7">
    <source>
        <dbReference type="ARBA" id="ARBA00023002"/>
    </source>
</evidence>
<evidence type="ECO:0000256" key="9">
    <source>
        <dbReference type="ARBA" id="ARBA00038313"/>
    </source>
</evidence>
<evidence type="ECO:0000256" key="1">
    <source>
        <dbReference type="ARBA" id="ARBA00001917"/>
    </source>
</evidence>
<dbReference type="GO" id="GO:0017150">
    <property type="term" value="F:tRNA dihydrouridine synthase activity"/>
    <property type="evidence" value="ECO:0007669"/>
    <property type="project" value="InterPro"/>
</dbReference>
<dbReference type="GO" id="GO:0050660">
    <property type="term" value="F:flavin adenine dinucleotide binding"/>
    <property type="evidence" value="ECO:0007669"/>
    <property type="project" value="InterPro"/>
</dbReference>
<dbReference type="Proteomes" id="UP000178129">
    <property type="component" value="Unassembled WGS sequence"/>
</dbReference>
<comment type="cofactor">
    <cofactor evidence="1">
        <name>FMN</name>
        <dbReference type="ChEBI" id="CHEBI:58210"/>
    </cofactor>
</comment>
<evidence type="ECO:0000256" key="10">
    <source>
        <dbReference type="ARBA" id="ARBA00038890"/>
    </source>
</evidence>
<evidence type="ECO:0000256" key="15">
    <source>
        <dbReference type="ARBA" id="ARBA00048934"/>
    </source>
</evidence>
<dbReference type="InterPro" id="IPR018517">
    <property type="entry name" value="tRNA_hU_synthase_CS"/>
</dbReference>
<evidence type="ECO:0000256" key="3">
    <source>
        <dbReference type="ARBA" id="ARBA00022643"/>
    </source>
</evidence>
<keyword evidence="3" id="KW-0288">FMN</keyword>
<proteinExistence type="inferred from homology"/>
<feature type="compositionally biased region" description="Polar residues" evidence="18">
    <location>
        <begin position="391"/>
        <end position="401"/>
    </location>
</feature>
<keyword evidence="6" id="KW-0521">NADP</keyword>
<evidence type="ECO:0000256" key="11">
    <source>
        <dbReference type="ARBA" id="ARBA00045934"/>
    </source>
</evidence>
<comment type="catalytic activity">
    <reaction evidence="15">
        <text>5,6-dihydrouridine(16) in tRNA + NAD(+) = uridine(16) in tRNA + NADH + H(+)</text>
        <dbReference type="Rhea" id="RHEA:53380"/>
        <dbReference type="Rhea" id="RHEA-COMP:13543"/>
        <dbReference type="Rhea" id="RHEA-COMP:13544"/>
        <dbReference type="ChEBI" id="CHEBI:15378"/>
        <dbReference type="ChEBI" id="CHEBI:57540"/>
        <dbReference type="ChEBI" id="CHEBI:57945"/>
        <dbReference type="ChEBI" id="CHEBI:65315"/>
        <dbReference type="ChEBI" id="CHEBI:74443"/>
        <dbReference type="EC" id="1.3.1.88"/>
    </reaction>
    <physiologicalReaction direction="right-to-left" evidence="15">
        <dbReference type="Rhea" id="RHEA:53382"/>
    </physiologicalReaction>
</comment>
<comment type="catalytic activity">
    <reaction evidence="17">
        <text>5,6-dihydrouridine(17) in tRNA + NADP(+) = uridine(17) in tRNA + NADPH + H(+)</text>
        <dbReference type="Rhea" id="RHEA:53368"/>
        <dbReference type="Rhea" id="RHEA-COMP:13541"/>
        <dbReference type="Rhea" id="RHEA-COMP:13542"/>
        <dbReference type="ChEBI" id="CHEBI:15378"/>
        <dbReference type="ChEBI" id="CHEBI:57783"/>
        <dbReference type="ChEBI" id="CHEBI:58349"/>
        <dbReference type="ChEBI" id="CHEBI:65315"/>
        <dbReference type="ChEBI" id="CHEBI:74443"/>
        <dbReference type="EC" id="1.3.1.88"/>
    </reaction>
    <physiologicalReaction direction="right-to-left" evidence="17">
        <dbReference type="Rhea" id="RHEA:53370"/>
    </physiologicalReaction>
</comment>
<protein>
    <recommendedName>
        <fullName evidence="10">tRNA-dihydrouridine(16/17) synthase [NAD(P)(+)]</fullName>
        <ecNumber evidence="10">1.3.1.88</ecNumber>
    </recommendedName>
</protein>
<comment type="catalytic activity">
    <reaction evidence="16">
        <text>a 5,6-dihydrouridine in mRNA + NADP(+) = a uridine in mRNA + NADPH + H(+)</text>
        <dbReference type="Rhea" id="RHEA:69855"/>
        <dbReference type="Rhea" id="RHEA-COMP:14658"/>
        <dbReference type="Rhea" id="RHEA-COMP:17789"/>
        <dbReference type="ChEBI" id="CHEBI:15378"/>
        <dbReference type="ChEBI" id="CHEBI:57783"/>
        <dbReference type="ChEBI" id="CHEBI:58349"/>
        <dbReference type="ChEBI" id="CHEBI:65315"/>
        <dbReference type="ChEBI" id="CHEBI:74443"/>
    </reaction>
    <physiologicalReaction direction="right-to-left" evidence="16">
        <dbReference type="Rhea" id="RHEA:69857"/>
    </physiologicalReaction>
</comment>
<sequence>MTAGDNMVEGCLLKKGEGMVRGSGEGGLLKKGGDMVRGSGDTILRNKKEKLHGRAFYESIGGPKFVLAPMVDQSEFAWRMLSRSFIHPSSQRDLVAYTPMLHARMFSETSKFRDSHFQPLRSSLSSPLPPSPLPPVYLDGNPSIDRPLFVQFCANSPTDLLSAARYVAPFCDAVDLNLGCPQGIARKGKYGAFLQEDPDLIYALINTLHKELDVPVTAKIRILETKEKTLQYAKKVLSAGASILTVHGRTREMKGHKTGLADWSVIRYLREQLPKETVLFANGNVLRKEDIEECLEKTGADGVMSAEGNLYDPAIFSEAPKVGEEGREFWRGVDGRGGWRMDAVMRRYMDIIYRFVLEVEPPVREPLFLPSDSERAAGAISLSSLVTGTELHSQNSNGTATTKRKLNSDPLGGCDEPQSPASKRYKIIPPPTNPPHSAPNSNSALQSECESPQTKSDLKPQKNKARAAKTTSPNLLAMQPHLFKLLRPLVAKHHNVRDALARSRAGDIEAFENVLKLVETACKIGLTEYHATGGSSWEAEMEKDLAAQKAKVKSADVKVKEGEENGEMDESSIETVRACKRPWWVVQPYVRPLPKEALAKGSLTLSKKEREALRRTGDPFVDLEKIEGKGGHMDVERVGEAEGQGKGEGEKVEIPKDGLVCG</sequence>
<comment type="catalytic activity">
    <reaction evidence="14">
        <text>a 5,6-dihydrouridine in mRNA + NAD(+) = a uridine in mRNA + NADH + H(+)</text>
        <dbReference type="Rhea" id="RHEA:69851"/>
        <dbReference type="Rhea" id="RHEA-COMP:14658"/>
        <dbReference type="Rhea" id="RHEA-COMP:17789"/>
        <dbReference type="ChEBI" id="CHEBI:15378"/>
        <dbReference type="ChEBI" id="CHEBI:57540"/>
        <dbReference type="ChEBI" id="CHEBI:57945"/>
        <dbReference type="ChEBI" id="CHEBI:65315"/>
        <dbReference type="ChEBI" id="CHEBI:74443"/>
    </reaction>
    <physiologicalReaction direction="right-to-left" evidence="14">
        <dbReference type="Rhea" id="RHEA:69853"/>
    </physiologicalReaction>
</comment>
<gene>
    <name evidence="20" type="ORF">RCO7_08723</name>
</gene>
<feature type="domain" description="DUS-like FMN-binding" evidence="19">
    <location>
        <begin position="67"/>
        <end position="321"/>
    </location>
</feature>
<evidence type="ECO:0000259" key="19">
    <source>
        <dbReference type="Pfam" id="PF01207"/>
    </source>
</evidence>
<evidence type="ECO:0000256" key="2">
    <source>
        <dbReference type="ARBA" id="ARBA00022630"/>
    </source>
</evidence>
<evidence type="ECO:0000256" key="8">
    <source>
        <dbReference type="ARBA" id="ARBA00023027"/>
    </source>
</evidence>
<feature type="region of interest" description="Disordered" evidence="18">
    <location>
        <begin position="391"/>
        <end position="473"/>
    </location>
</feature>
<comment type="similarity">
    <text evidence="9">Belongs to the Dus family. Dus1 subfamily.</text>
</comment>
<name>A0A1E1KCB5_9HELO</name>
<comment type="function">
    <text evidence="11">Catalyzes the synthesis of dihydrouridine, a modified base found in the D-loop of most tRNAs. Specifically modifies U47 in cytoplasmic tRNAs. Catalyzes the synthesis of dihydrouridine in some mRNAs, thereby affecting their translation.</text>
</comment>
<dbReference type="EMBL" id="FJUW01000011">
    <property type="protein sequence ID" value="CZS95693.1"/>
    <property type="molecule type" value="Genomic_DNA"/>
</dbReference>
<evidence type="ECO:0000256" key="17">
    <source>
        <dbReference type="ARBA" id="ARBA00049467"/>
    </source>
</evidence>
<keyword evidence="2" id="KW-0285">Flavoprotein</keyword>
<dbReference type="PROSITE" id="PS01136">
    <property type="entry name" value="UPF0034"/>
    <property type="match status" value="1"/>
</dbReference>
<dbReference type="Gene3D" id="3.20.20.70">
    <property type="entry name" value="Aldolase class I"/>
    <property type="match status" value="1"/>
</dbReference>
<dbReference type="Pfam" id="PF01207">
    <property type="entry name" value="Dus"/>
    <property type="match status" value="1"/>
</dbReference>
<dbReference type="STRING" id="914237.A0A1E1KCB5"/>
<dbReference type="InterPro" id="IPR035587">
    <property type="entry name" value="DUS-like_FMN-bd"/>
</dbReference>
<comment type="catalytic activity">
    <reaction evidence="12">
        <text>5,6-dihydrouridine(17) in tRNA + NAD(+) = uridine(17) in tRNA + NADH + H(+)</text>
        <dbReference type="Rhea" id="RHEA:53372"/>
        <dbReference type="Rhea" id="RHEA-COMP:13541"/>
        <dbReference type="Rhea" id="RHEA-COMP:13542"/>
        <dbReference type="ChEBI" id="CHEBI:15378"/>
        <dbReference type="ChEBI" id="CHEBI:57540"/>
        <dbReference type="ChEBI" id="CHEBI:57945"/>
        <dbReference type="ChEBI" id="CHEBI:65315"/>
        <dbReference type="ChEBI" id="CHEBI:74443"/>
        <dbReference type="EC" id="1.3.1.88"/>
    </reaction>
    <physiologicalReaction direction="right-to-left" evidence="12">
        <dbReference type="Rhea" id="RHEA:53374"/>
    </physiologicalReaction>
</comment>
<dbReference type="SUPFAM" id="SSF51395">
    <property type="entry name" value="FMN-linked oxidoreductases"/>
    <property type="match status" value="1"/>
</dbReference>
<keyword evidence="8" id="KW-0520">NAD</keyword>
<evidence type="ECO:0000256" key="12">
    <source>
        <dbReference type="ARBA" id="ARBA00047287"/>
    </source>
</evidence>
<keyword evidence="5" id="KW-0819">tRNA processing</keyword>
<evidence type="ECO:0000256" key="16">
    <source>
        <dbReference type="ARBA" id="ARBA00049447"/>
    </source>
</evidence>
<feature type="compositionally biased region" description="Polar residues" evidence="18">
    <location>
        <begin position="444"/>
        <end position="455"/>
    </location>
</feature>
<evidence type="ECO:0000256" key="14">
    <source>
        <dbReference type="ARBA" id="ARBA00048342"/>
    </source>
</evidence>
<evidence type="ECO:0000256" key="18">
    <source>
        <dbReference type="SAM" id="MobiDB-lite"/>
    </source>
</evidence>